<protein>
    <recommendedName>
        <fullName evidence="3">Nucleic acid-binding protein, contains PIN domain</fullName>
    </recommendedName>
</protein>
<dbReference type="AlphaFoldDB" id="A0A554NFG7"/>
<proteinExistence type="predicted"/>
<reference evidence="1 2" key="1">
    <citation type="submission" date="2018-06" db="EMBL/GenBank/DDBJ databases">
        <title>Natronomonas sp. F16-60 a new haloarchaeon isolated from a solar saltern of Isla Cristina, Huelva, Spain.</title>
        <authorList>
            <person name="Duran-Viseras A."/>
            <person name="Sanchez-Porro C."/>
            <person name="Ventosa A."/>
        </authorList>
    </citation>
    <scope>NUCLEOTIDE SEQUENCE [LARGE SCALE GENOMIC DNA]</scope>
    <source>
        <strain evidence="1 2">F16-60</strain>
    </source>
</reference>
<dbReference type="RefSeq" id="WP_144260623.1">
    <property type="nucleotide sequence ID" value="NZ_QMDX01000001.1"/>
</dbReference>
<evidence type="ECO:0000313" key="1">
    <source>
        <dbReference type="EMBL" id="TSD16142.1"/>
    </source>
</evidence>
<dbReference type="PANTHER" id="PTHR39550:SF1">
    <property type="entry name" value="SLL0658 PROTEIN"/>
    <property type="match status" value="1"/>
</dbReference>
<dbReference type="Proteomes" id="UP000319894">
    <property type="component" value="Unassembled WGS sequence"/>
</dbReference>
<evidence type="ECO:0008006" key="3">
    <source>
        <dbReference type="Google" id="ProtNLM"/>
    </source>
</evidence>
<dbReference type="InParanoid" id="A0A554NFG7"/>
<dbReference type="PANTHER" id="PTHR39550">
    <property type="entry name" value="SLL0658 PROTEIN"/>
    <property type="match status" value="1"/>
</dbReference>
<organism evidence="1 2">
    <name type="scientific">Haloglomus irregulare</name>
    <dbReference type="NCBI Taxonomy" id="2234134"/>
    <lineage>
        <taxon>Archaea</taxon>
        <taxon>Methanobacteriati</taxon>
        <taxon>Methanobacteriota</taxon>
        <taxon>Stenosarchaea group</taxon>
        <taxon>Halobacteria</taxon>
        <taxon>Halobacteriales</taxon>
        <taxon>Natronomonadaceae</taxon>
        <taxon>Haloglomus</taxon>
    </lineage>
</organism>
<accession>A0A554NFG7</accession>
<dbReference type="Pfam" id="PF11848">
    <property type="entry name" value="DUF3368"/>
    <property type="match status" value="1"/>
</dbReference>
<dbReference type="EMBL" id="QMDX01000001">
    <property type="protein sequence ID" value="TSD16142.1"/>
    <property type="molecule type" value="Genomic_DNA"/>
</dbReference>
<evidence type="ECO:0000313" key="2">
    <source>
        <dbReference type="Proteomes" id="UP000319894"/>
    </source>
</evidence>
<comment type="caution">
    <text evidence="1">The sequence shown here is derived from an EMBL/GenBank/DDBJ whole genome shotgun (WGS) entry which is preliminary data.</text>
</comment>
<dbReference type="OrthoDB" id="328022at2157"/>
<sequence length="175" mass="18377">MRILLDATVLIGLGPVGELGLLTSFDGTLVCCPAVRQEVTTEPARTNLERFREAHDIGTDCPEEGPHLDRAAELLGEDELSGDVQLVAACLSARDADTSVALVSDDRRLRTVADGLGATVTGTIGAIVRAVNGGLPASEGVELVRRLDDRGLHMTAELRHRAEELVRDAGDGGSG</sequence>
<dbReference type="InterPro" id="IPR021799">
    <property type="entry name" value="PIN-like_prokaryotic"/>
</dbReference>
<gene>
    <name evidence="1" type="ORF">DP107_02935</name>
</gene>
<name>A0A554NFG7_9EURY</name>
<keyword evidence="2" id="KW-1185">Reference proteome</keyword>